<organism evidence="2">
    <name type="scientific">Gibberella zeae</name>
    <name type="common">Wheat head blight fungus</name>
    <name type="synonym">Fusarium graminearum</name>
    <dbReference type="NCBI Taxonomy" id="5518"/>
    <lineage>
        <taxon>Eukaryota</taxon>
        <taxon>Fungi</taxon>
        <taxon>Dikarya</taxon>
        <taxon>Ascomycota</taxon>
        <taxon>Pezizomycotina</taxon>
        <taxon>Sordariomycetes</taxon>
        <taxon>Hypocreomycetidae</taxon>
        <taxon>Hypocreales</taxon>
        <taxon>Nectriaceae</taxon>
        <taxon>Fusarium</taxon>
    </lineage>
</organism>
<dbReference type="AlphaFoldDB" id="A0A4E9DZX1"/>
<evidence type="ECO:0000313" key="1">
    <source>
        <dbReference type="EMBL" id="CAG1985716.1"/>
    </source>
</evidence>
<sequence>MNNTAHIVPNQVYIRLVKTAHGFLATQEVKFCASAACRFPLGTQRQEVIPDLYLFDAPG</sequence>
<reference evidence="1" key="2">
    <citation type="submission" date="2021-03" db="EMBL/GenBank/DDBJ databases">
        <authorList>
            <person name="Alouane T."/>
            <person name="Langin T."/>
            <person name="Bonhomme L."/>
        </authorList>
    </citation>
    <scope>NUCLEOTIDE SEQUENCE</scope>
    <source>
        <strain evidence="1">MDC_Fg202</strain>
    </source>
</reference>
<dbReference type="EMBL" id="CAJPIJ010000135">
    <property type="protein sequence ID" value="CAG1985716.1"/>
    <property type="molecule type" value="Genomic_DNA"/>
</dbReference>
<dbReference type="EMBL" id="CAAKMV010000141">
    <property type="protein sequence ID" value="VIO59611.1"/>
    <property type="molecule type" value="Genomic_DNA"/>
</dbReference>
<accession>A0A4E9DZX1</accession>
<gene>
    <name evidence="2" type="ORF">FUG_LOCUS355920</name>
    <name evidence="1" type="ORF">MDCFG202_LOCUS273943</name>
</gene>
<dbReference type="Proteomes" id="UP000746612">
    <property type="component" value="Unassembled WGS sequence"/>
</dbReference>
<reference evidence="2" key="1">
    <citation type="submission" date="2019-04" db="EMBL/GenBank/DDBJ databases">
        <authorList>
            <person name="Melise S."/>
            <person name="Noan J."/>
            <person name="Okalmin O."/>
        </authorList>
    </citation>
    <scope>NUCLEOTIDE SEQUENCE</scope>
    <source>
        <strain evidence="2">FN9</strain>
    </source>
</reference>
<evidence type="ECO:0000313" key="2">
    <source>
        <dbReference type="EMBL" id="VIO59611.1"/>
    </source>
</evidence>
<protein>
    <submittedName>
        <fullName evidence="2">Uncharacterized protein</fullName>
    </submittedName>
</protein>
<name>A0A4E9DZX1_GIBZA</name>
<proteinExistence type="predicted"/>